<dbReference type="EMBL" id="CP007029">
    <property type="protein sequence ID" value="AHF00122.1"/>
    <property type="molecule type" value="Genomic_DNA"/>
</dbReference>
<protein>
    <submittedName>
        <fullName evidence="1">Uncharacterized protein</fullName>
    </submittedName>
</protein>
<proteinExistence type="predicted"/>
<dbReference type="PROSITE" id="PS51257">
    <property type="entry name" value="PROKAR_LIPOPROTEIN"/>
    <property type="match status" value="1"/>
</dbReference>
<sequence length="40" mass="4252">MMIQRLPMICMLPNSGGLSAASCAAQRTLIMPEFADLATP</sequence>
<name>W0DNT5_9GAMM</name>
<keyword evidence="2" id="KW-1185">Reference proteome</keyword>
<dbReference type="Proteomes" id="UP000005289">
    <property type="component" value="Chromosome"/>
</dbReference>
<organism evidence="1 2">
    <name type="scientific">Thioalkalivibrio paradoxus ARh 1</name>
    <dbReference type="NCBI Taxonomy" id="713585"/>
    <lineage>
        <taxon>Bacteria</taxon>
        <taxon>Pseudomonadati</taxon>
        <taxon>Pseudomonadota</taxon>
        <taxon>Gammaproteobacteria</taxon>
        <taxon>Chromatiales</taxon>
        <taxon>Ectothiorhodospiraceae</taxon>
        <taxon>Thioalkalivibrio</taxon>
    </lineage>
</organism>
<dbReference type="STRING" id="713585.THITH_09905"/>
<reference evidence="1 2" key="1">
    <citation type="submission" date="2013-12" db="EMBL/GenBank/DDBJ databases">
        <authorList>
            <consortium name="DOE Joint Genome Institute"/>
            <person name="Muyzer G."/>
            <person name="Huntemann M."/>
            <person name="Han J."/>
            <person name="Chen A."/>
            <person name="Kyrpides N."/>
            <person name="Mavromatis K."/>
            <person name="Markowitz V."/>
            <person name="Palaniappan K."/>
            <person name="Ivanova N."/>
            <person name="Schaumberg A."/>
            <person name="Pati A."/>
            <person name="Liolios K."/>
            <person name="Nordberg H.P."/>
            <person name="Cantor M.N."/>
            <person name="Hua S.X."/>
            <person name="Woyke T."/>
        </authorList>
    </citation>
    <scope>NUCLEOTIDE SEQUENCE [LARGE SCALE GENOMIC DNA]</scope>
    <source>
        <strain evidence="1 2">ARh 1</strain>
    </source>
</reference>
<evidence type="ECO:0000313" key="1">
    <source>
        <dbReference type="EMBL" id="AHF00122.1"/>
    </source>
</evidence>
<evidence type="ECO:0000313" key="2">
    <source>
        <dbReference type="Proteomes" id="UP000005289"/>
    </source>
</evidence>
<dbReference type="HOGENOM" id="CLU_3297924_0_0_6"/>
<dbReference type="AlphaFoldDB" id="W0DNT5"/>
<accession>W0DNT5</accession>
<gene>
    <name evidence="1" type="ORF">THITH_09905</name>
</gene>
<dbReference type="KEGG" id="tti:THITH_09905"/>